<dbReference type="InterPro" id="IPR052081">
    <property type="entry name" value="Dispatched_Hh_regulator"/>
</dbReference>
<evidence type="ECO:0000256" key="2">
    <source>
        <dbReference type="ARBA" id="ARBA00022692"/>
    </source>
</evidence>
<feature type="transmembrane region" description="Helical" evidence="7">
    <location>
        <begin position="966"/>
        <end position="984"/>
    </location>
</feature>
<dbReference type="Pfam" id="PF02460">
    <property type="entry name" value="Patched"/>
    <property type="match status" value="1"/>
</dbReference>
<dbReference type="RefSeq" id="XP_030376547.1">
    <property type="nucleotide sequence ID" value="XM_030520687.1"/>
</dbReference>
<comment type="subcellular location">
    <subcellularLocation>
        <location evidence="1">Membrane</location>
        <topology evidence="1">Multi-pass membrane protein</topology>
    </subcellularLocation>
</comment>
<evidence type="ECO:0000256" key="6">
    <source>
        <dbReference type="ARBA" id="ARBA00038046"/>
    </source>
</evidence>
<dbReference type="GO" id="GO:0007224">
    <property type="term" value="P:smoothened signaling pathway"/>
    <property type="evidence" value="ECO:0007669"/>
    <property type="project" value="TreeGrafter"/>
</dbReference>
<feature type="transmembrane region" description="Helical" evidence="7">
    <location>
        <begin position="586"/>
        <end position="610"/>
    </location>
</feature>
<protein>
    <submittedName>
        <fullName evidence="10">Protein dispatched</fullName>
    </submittedName>
</protein>
<evidence type="ECO:0000256" key="7">
    <source>
        <dbReference type="SAM" id="Phobius"/>
    </source>
</evidence>
<accession>A0A6J2TNJ0</accession>
<dbReference type="GO" id="GO:0022857">
    <property type="term" value="F:transmembrane transporter activity"/>
    <property type="evidence" value="ECO:0007669"/>
    <property type="project" value="TreeGrafter"/>
</dbReference>
<keyword evidence="3 7" id="KW-1133">Transmembrane helix</keyword>
<dbReference type="PANTHER" id="PTHR45951">
    <property type="entry name" value="PROTEIN DISPATCHED-RELATED"/>
    <property type="match status" value="1"/>
</dbReference>
<evidence type="ECO:0000313" key="10">
    <source>
        <dbReference type="RefSeq" id="XP_030376547.1"/>
    </source>
</evidence>
<keyword evidence="2 7" id="KW-0812">Transmembrane</keyword>
<organism evidence="9 10">
    <name type="scientific">Drosophila lebanonensis</name>
    <name type="common">Fruit fly</name>
    <name type="synonym">Scaptodrosophila lebanonensis</name>
    <dbReference type="NCBI Taxonomy" id="7225"/>
    <lineage>
        <taxon>Eukaryota</taxon>
        <taxon>Metazoa</taxon>
        <taxon>Ecdysozoa</taxon>
        <taxon>Arthropoda</taxon>
        <taxon>Hexapoda</taxon>
        <taxon>Insecta</taxon>
        <taxon>Pterygota</taxon>
        <taxon>Neoptera</taxon>
        <taxon>Endopterygota</taxon>
        <taxon>Diptera</taxon>
        <taxon>Brachycera</taxon>
        <taxon>Muscomorpha</taxon>
        <taxon>Ephydroidea</taxon>
        <taxon>Drosophilidae</taxon>
        <taxon>Scaptodrosophila</taxon>
    </lineage>
</organism>
<dbReference type="PROSITE" id="PS50156">
    <property type="entry name" value="SSD"/>
    <property type="match status" value="1"/>
</dbReference>
<feature type="transmembrane region" description="Helical" evidence="7">
    <location>
        <begin position="1087"/>
        <end position="1113"/>
    </location>
</feature>
<feature type="transmembrane region" description="Helical" evidence="7">
    <location>
        <begin position="467"/>
        <end position="487"/>
    </location>
</feature>
<feature type="transmembrane region" description="Helical" evidence="7">
    <location>
        <begin position="562"/>
        <end position="580"/>
    </location>
</feature>
<keyword evidence="4 7" id="KW-0472">Membrane</keyword>
<comment type="similarity">
    <text evidence="6">Belongs to the dispatched family.</text>
</comment>
<evidence type="ECO:0000256" key="5">
    <source>
        <dbReference type="ARBA" id="ARBA00023180"/>
    </source>
</evidence>
<feature type="transmembrane region" description="Helical" evidence="7">
    <location>
        <begin position="662"/>
        <end position="683"/>
    </location>
</feature>
<keyword evidence="5" id="KW-0325">Glycoprotein</keyword>
<dbReference type="Gene3D" id="1.20.1640.10">
    <property type="entry name" value="Multidrug efflux transporter AcrB transmembrane domain"/>
    <property type="match status" value="2"/>
</dbReference>
<evidence type="ECO:0000256" key="4">
    <source>
        <dbReference type="ARBA" id="ARBA00023136"/>
    </source>
</evidence>
<dbReference type="OrthoDB" id="193905at2759"/>
<dbReference type="InterPro" id="IPR003392">
    <property type="entry name" value="PTHD_SSD"/>
</dbReference>
<keyword evidence="9" id="KW-1185">Reference proteome</keyword>
<dbReference type="AlphaFoldDB" id="A0A6J2TNJ0"/>
<dbReference type="GO" id="GO:0016020">
    <property type="term" value="C:membrane"/>
    <property type="evidence" value="ECO:0007669"/>
    <property type="project" value="UniProtKB-SubCell"/>
</dbReference>
<dbReference type="PANTHER" id="PTHR45951:SF3">
    <property type="entry name" value="PROTEIN DISPATCHED"/>
    <property type="match status" value="1"/>
</dbReference>
<feature type="transmembrane region" description="Helical" evidence="7">
    <location>
        <begin position="991"/>
        <end position="1012"/>
    </location>
</feature>
<dbReference type="Proteomes" id="UP000504634">
    <property type="component" value="Unplaced"/>
</dbReference>
<evidence type="ECO:0000259" key="8">
    <source>
        <dbReference type="PROSITE" id="PS50156"/>
    </source>
</evidence>
<dbReference type="SUPFAM" id="SSF82866">
    <property type="entry name" value="Multidrug efflux transporter AcrB transmembrane domain"/>
    <property type="match status" value="2"/>
</dbReference>
<feature type="domain" description="SSD" evidence="8">
    <location>
        <begin position="467"/>
        <end position="616"/>
    </location>
</feature>
<proteinExistence type="inferred from homology"/>
<feature type="transmembrane region" description="Helical" evidence="7">
    <location>
        <begin position="1061"/>
        <end position="1081"/>
    </location>
</feature>
<dbReference type="InterPro" id="IPR000731">
    <property type="entry name" value="SSD"/>
</dbReference>
<reference evidence="10" key="1">
    <citation type="submission" date="2025-08" db="UniProtKB">
        <authorList>
            <consortium name="RefSeq"/>
        </authorList>
    </citation>
    <scope>IDENTIFICATION</scope>
    <source>
        <strain evidence="10">11010-0011.00</strain>
        <tissue evidence="10">Whole body</tissue>
    </source>
</reference>
<gene>
    <name evidence="10" type="primary">LOC115625583</name>
</gene>
<name>A0A6J2TNJ0_DROLE</name>
<evidence type="ECO:0000256" key="1">
    <source>
        <dbReference type="ARBA" id="ARBA00004141"/>
    </source>
</evidence>
<feature type="transmembrane region" description="Helical" evidence="7">
    <location>
        <begin position="1018"/>
        <end position="1040"/>
    </location>
</feature>
<evidence type="ECO:0000256" key="3">
    <source>
        <dbReference type="ARBA" id="ARBA00022989"/>
    </source>
</evidence>
<evidence type="ECO:0000313" key="9">
    <source>
        <dbReference type="Proteomes" id="UP000504634"/>
    </source>
</evidence>
<feature type="transmembrane region" description="Helical" evidence="7">
    <location>
        <begin position="21"/>
        <end position="39"/>
    </location>
</feature>
<sequence>MLCFESDKMNWYYHVLARRPYLVVTAIAVNCVACIIVALCFNKLPDFTDPTLGFETRGTEIGKRLTAWHNLLQESDRNGALFSNPSDLYQKRQQACDLLLYPTHRRRKNRNRMHKNKRRKQQMVRKRYEHEQRKLEMVDFSQRLKGVGGTQNEKWRGDSGIFRDYEITNDTVTGSVLEPTKRSEHFEYGHNTTSVDEETHRERVQTKKSTWLLLKQAASLPTSSWTGADVRQPIDGYFCDASLRKEYAHFVVQRIGRNSTNSLFDLNGLLAMCQLQEQIAAVPSYDAFCELEKLTSNCCRPWSLPNYAALLANRSSCFDLTGEDVTALQSLLLSCYDYYHDLKMDDNCNKFNRCYAPVECMRNNIVYNILHFLSDLNFIKPNDTNVYLNYAMIFVPVVKSNHMLKLFHEWEKVALRNELVEVVAMDLGLENELFNELLVTDVWLVALGGIFVMTCVWLYTSSLFITVMSCLAIFFSLGLAYFLYTLVLDLSFFPYMNLLAVVVIIGIGADDVFLFLKIWQCVLAERFTKTSTLNTQATLPTTLEHEHTETLQNLMSLTMRHAAASMFVTSVTTAGAFYASYISSITAIKCFGIFSGTVVVANYLLMLTWLPASVSIMERLFASSMTCQQQLDQKLLNACKKSINKFYELFEDVITQLVMNYAYFWLLIFGALGALSGVIVLWYPGLQLPEKSQLQLFVSQHPFEIYNTRLKQEFWFEKPLRAYENFKMHMRFVWGVQPLDDGDYTNPTSYGNLYYDNNFDISSKAAQTWLLEFCRSIRRQPFYQHSFGILLPNCFIENFIDFMERRCIDGMDDTHTDRTPCCDAQFPYEPHIFKLCVPQSISDIYDTPRFFQPGVAGPKFAAPVTTSICEMDVRDQEFLELNSSSNGNLLAYNATMSAPPQIKAVVIEFESNVSYSTIYTDIKQFYETVEQWFHESLSTAPKELQNGWFISDLNFFNVQDTLPQDTIISIALAMGAAMVVLLLFTLNLLIALYAVLTVSLTIFNTVAVLILLGWKLNVLESIAVSTAIGLAVDFSLHYGIHYRLSPSKERLAATQFALSRIVGPTVMAACTTGFAGCIMLSSSILPYIQIGIFLVVVMIISWLYATFFLMSLLRIAGPQYGFMQLSWRWPKCRKRRHTTNSTKFYERKPSQVIASEQLLTPTSSAIVELANSETHELESLNSNSLIKTISGAESGHALAPLPLDFEHSFQVPTANIGERKYQSALLKQEHYPSTSH</sequence>
<dbReference type="GeneID" id="115625583"/>
<dbReference type="CTD" id="44274"/>
<feature type="transmembrane region" description="Helical" evidence="7">
    <location>
        <begin position="442"/>
        <end position="460"/>
    </location>
</feature>